<dbReference type="PANTHER" id="PTHR30386">
    <property type="entry name" value="MEMBRANE FUSION SUBUNIT OF EMRAB-TOLC MULTIDRUG EFFLUX PUMP"/>
    <property type="match status" value="1"/>
</dbReference>
<dbReference type="Gene3D" id="2.40.30.170">
    <property type="match status" value="1"/>
</dbReference>
<evidence type="ECO:0000313" key="6">
    <source>
        <dbReference type="EMBL" id="MET4569235.1"/>
    </source>
</evidence>
<evidence type="ECO:0000259" key="4">
    <source>
        <dbReference type="Pfam" id="PF25885"/>
    </source>
</evidence>
<evidence type="ECO:0000313" key="7">
    <source>
        <dbReference type="Proteomes" id="UP001549251"/>
    </source>
</evidence>
<dbReference type="Gene3D" id="1.10.287.470">
    <property type="entry name" value="Helix hairpin bin"/>
    <property type="match status" value="1"/>
</dbReference>
<proteinExistence type="predicted"/>
<dbReference type="Proteomes" id="UP001549251">
    <property type="component" value="Unassembled WGS sequence"/>
</dbReference>
<dbReference type="EMBL" id="JBEPSD010000001">
    <property type="protein sequence ID" value="MET4569235.1"/>
    <property type="molecule type" value="Genomic_DNA"/>
</dbReference>
<keyword evidence="3" id="KW-0472">Membrane</keyword>
<accession>A0ABV2PW12</accession>
<feature type="transmembrane region" description="Helical" evidence="3">
    <location>
        <begin position="35"/>
        <end position="57"/>
    </location>
</feature>
<evidence type="ECO:0000256" key="1">
    <source>
        <dbReference type="ARBA" id="ARBA00004196"/>
    </source>
</evidence>
<dbReference type="Pfam" id="PF25963">
    <property type="entry name" value="Beta-barrel_AAEA"/>
    <property type="match status" value="1"/>
</dbReference>
<dbReference type="Gene3D" id="2.40.50.100">
    <property type="match status" value="1"/>
</dbReference>
<comment type="subcellular location">
    <subcellularLocation>
        <location evidence="1">Cell envelope</location>
    </subcellularLocation>
</comment>
<feature type="domain" description="Multidrug export protein EmrA/FarA alpha-helical hairpin" evidence="4">
    <location>
        <begin position="109"/>
        <end position="228"/>
    </location>
</feature>
<keyword evidence="7" id="KW-1185">Reference proteome</keyword>
<dbReference type="InterPro" id="IPR058634">
    <property type="entry name" value="AaeA-lik-b-barrel"/>
</dbReference>
<name>A0ABV2PW12_9GAMM</name>
<organism evidence="6 7">
    <name type="scientific">Rhodanobacter soli</name>
    <dbReference type="NCBI Taxonomy" id="590609"/>
    <lineage>
        <taxon>Bacteria</taxon>
        <taxon>Pseudomonadati</taxon>
        <taxon>Pseudomonadota</taxon>
        <taxon>Gammaproteobacteria</taxon>
        <taxon>Lysobacterales</taxon>
        <taxon>Rhodanobacteraceae</taxon>
        <taxon>Rhodanobacter</taxon>
    </lineage>
</organism>
<dbReference type="InterPro" id="IPR058633">
    <property type="entry name" value="EmrA/FarA_HH"/>
</dbReference>
<keyword evidence="3" id="KW-1133">Transmembrane helix</keyword>
<evidence type="ECO:0000256" key="3">
    <source>
        <dbReference type="SAM" id="Phobius"/>
    </source>
</evidence>
<dbReference type="PANTHER" id="PTHR30386:SF19">
    <property type="entry name" value="MULTIDRUG EXPORT PROTEIN EMRA-RELATED"/>
    <property type="match status" value="1"/>
</dbReference>
<reference evidence="6 7" key="1">
    <citation type="submission" date="2024-06" db="EMBL/GenBank/DDBJ databases">
        <title>Sorghum-associated microbial communities from plants grown in Nebraska, USA.</title>
        <authorList>
            <person name="Schachtman D."/>
        </authorList>
    </citation>
    <scope>NUCLEOTIDE SEQUENCE [LARGE SCALE GENOMIC DNA]</scope>
    <source>
        <strain evidence="6 7">1757</strain>
    </source>
</reference>
<sequence>MSSQNPTAAESTAAAPSPNTAAPNTTAPKKNPRGLLLRLLGIVVVLAVIGWALWYFLDGRWYEGTDDAYVNGNVVQITPQVPGTVVSIGADDGDLVHAGDVLVQLDPSDADVALAEAKANLANTVRKVRGLYSSVNGAQADVAARKTAVDKARADYNRRVALAKSGAISAEELSHASDALTSAESALIAAQQQYQTSKVLVDDTVVASHPDVQAASARLRAAFLNDVRATLIAPVDGYVAKRSVQVGQRVQPGAALMAVVPLHGVWVDANFKETQLTHMRIGQPVTIESDVYGTAVEYKGKVQSLGVGTGSAFSLLPAQNATGNWIKIVQRIPVRIVFDDPTQLDKHPLRLGMSLTVDVSLHDQSGPTLARQSPTQPAFSTDVYKQQLAKADAAITQIVHANMAGGR</sequence>
<feature type="region of interest" description="Disordered" evidence="2">
    <location>
        <begin position="1"/>
        <end position="28"/>
    </location>
</feature>
<dbReference type="Pfam" id="PF25885">
    <property type="entry name" value="HH_EMRA"/>
    <property type="match status" value="1"/>
</dbReference>
<protein>
    <submittedName>
        <fullName evidence="6">Membrane fusion protein (Multidrug efflux system)</fullName>
    </submittedName>
</protein>
<dbReference type="RefSeq" id="WP_354548387.1">
    <property type="nucleotide sequence ID" value="NZ_JBEPSD010000001.1"/>
</dbReference>
<feature type="domain" description="p-hydroxybenzoic acid efflux pump subunit AaeA-like beta-barrel" evidence="5">
    <location>
        <begin position="266"/>
        <end position="359"/>
    </location>
</feature>
<keyword evidence="3" id="KW-0812">Transmembrane</keyword>
<evidence type="ECO:0000256" key="2">
    <source>
        <dbReference type="SAM" id="MobiDB-lite"/>
    </source>
</evidence>
<comment type="caution">
    <text evidence="6">The sequence shown here is derived from an EMBL/GenBank/DDBJ whole genome shotgun (WGS) entry which is preliminary data.</text>
</comment>
<dbReference type="InterPro" id="IPR050739">
    <property type="entry name" value="MFP"/>
</dbReference>
<evidence type="ECO:0000259" key="5">
    <source>
        <dbReference type="Pfam" id="PF25963"/>
    </source>
</evidence>
<dbReference type="SUPFAM" id="SSF111369">
    <property type="entry name" value="HlyD-like secretion proteins"/>
    <property type="match status" value="2"/>
</dbReference>
<gene>
    <name evidence="6" type="ORF">ABIE04_001562</name>
</gene>